<dbReference type="Proteomes" id="UP000324222">
    <property type="component" value="Unassembled WGS sequence"/>
</dbReference>
<sequence length="60" mass="6889">MEEDETVVLECERRATGGRCKRVELPIHKACTGAIPSHRKEESTSRRPSRRNLMLAGYLY</sequence>
<gene>
    <name evidence="1" type="ORF">E2C01_037078</name>
</gene>
<name>A0A5B7F769_PORTR</name>
<evidence type="ECO:0000313" key="1">
    <source>
        <dbReference type="EMBL" id="MPC43430.1"/>
    </source>
</evidence>
<proteinExistence type="predicted"/>
<dbReference type="EMBL" id="VSRR010005830">
    <property type="protein sequence ID" value="MPC43430.1"/>
    <property type="molecule type" value="Genomic_DNA"/>
</dbReference>
<dbReference type="AlphaFoldDB" id="A0A5B7F769"/>
<keyword evidence="2" id="KW-1185">Reference proteome</keyword>
<reference evidence="1 2" key="1">
    <citation type="submission" date="2019-05" db="EMBL/GenBank/DDBJ databases">
        <title>Another draft genome of Portunus trituberculatus and its Hox gene families provides insights of decapod evolution.</title>
        <authorList>
            <person name="Jeong J.-H."/>
            <person name="Song I."/>
            <person name="Kim S."/>
            <person name="Choi T."/>
            <person name="Kim D."/>
            <person name="Ryu S."/>
            <person name="Kim W."/>
        </authorList>
    </citation>
    <scope>NUCLEOTIDE SEQUENCE [LARGE SCALE GENOMIC DNA]</scope>
    <source>
        <tissue evidence="1">Muscle</tissue>
    </source>
</reference>
<organism evidence="1 2">
    <name type="scientific">Portunus trituberculatus</name>
    <name type="common">Swimming crab</name>
    <name type="synonym">Neptunus trituberculatus</name>
    <dbReference type="NCBI Taxonomy" id="210409"/>
    <lineage>
        <taxon>Eukaryota</taxon>
        <taxon>Metazoa</taxon>
        <taxon>Ecdysozoa</taxon>
        <taxon>Arthropoda</taxon>
        <taxon>Crustacea</taxon>
        <taxon>Multicrustacea</taxon>
        <taxon>Malacostraca</taxon>
        <taxon>Eumalacostraca</taxon>
        <taxon>Eucarida</taxon>
        <taxon>Decapoda</taxon>
        <taxon>Pleocyemata</taxon>
        <taxon>Brachyura</taxon>
        <taxon>Eubrachyura</taxon>
        <taxon>Portunoidea</taxon>
        <taxon>Portunidae</taxon>
        <taxon>Portuninae</taxon>
        <taxon>Portunus</taxon>
    </lineage>
</organism>
<comment type="caution">
    <text evidence="1">The sequence shown here is derived from an EMBL/GenBank/DDBJ whole genome shotgun (WGS) entry which is preliminary data.</text>
</comment>
<protein>
    <submittedName>
        <fullName evidence="1">Uncharacterized protein</fullName>
    </submittedName>
</protein>
<evidence type="ECO:0000313" key="2">
    <source>
        <dbReference type="Proteomes" id="UP000324222"/>
    </source>
</evidence>
<accession>A0A5B7F769</accession>